<dbReference type="AlphaFoldDB" id="A0AAW4VIM1"/>
<reference evidence="1" key="1">
    <citation type="submission" date="2021-10" db="EMBL/GenBank/DDBJ databases">
        <title>Collection of gut derived symbiotic bacterial strains cultured from healthy donors.</title>
        <authorList>
            <person name="Lin H."/>
            <person name="Littmann E."/>
            <person name="Kohout C."/>
            <person name="Pamer E.G."/>
        </authorList>
    </citation>
    <scope>NUCLEOTIDE SEQUENCE</scope>
    <source>
        <strain evidence="1">DFI.5.2</strain>
    </source>
</reference>
<dbReference type="EMBL" id="JAJDKQ010000017">
    <property type="protein sequence ID" value="MCB8562177.1"/>
    <property type="molecule type" value="Genomic_DNA"/>
</dbReference>
<proteinExistence type="predicted"/>
<name>A0AAW4VIM1_9FIRM</name>
<sequence>MNEKVKVIKVELKQEYGEEKLKTYYPEDVELDDIIMSVYSLLNFTSIMFEYSSYQFDLDMSQIKTCLYESKENIENMLQKISN</sequence>
<protein>
    <recommendedName>
        <fullName evidence="3">Carrier domain-containing protein</fullName>
    </recommendedName>
</protein>
<gene>
    <name evidence="1" type="ORF">LJD74_09235</name>
</gene>
<dbReference type="RefSeq" id="WP_117346789.1">
    <property type="nucleotide sequence ID" value="NZ_CAKMUM010000008.1"/>
</dbReference>
<evidence type="ECO:0000313" key="1">
    <source>
        <dbReference type="EMBL" id="MCB8562177.1"/>
    </source>
</evidence>
<comment type="caution">
    <text evidence="1">The sequence shown here is derived from an EMBL/GenBank/DDBJ whole genome shotgun (WGS) entry which is preliminary data.</text>
</comment>
<organism evidence="1 2">
    <name type="scientific">Faecalibacillus intestinalis</name>
    <dbReference type="NCBI Taxonomy" id="1982626"/>
    <lineage>
        <taxon>Bacteria</taxon>
        <taxon>Bacillati</taxon>
        <taxon>Bacillota</taxon>
        <taxon>Erysipelotrichia</taxon>
        <taxon>Erysipelotrichales</taxon>
        <taxon>Coprobacillaceae</taxon>
        <taxon>Faecalibacillus</taxon>
    </lineage>
</organism>
<dbReference type="Proteomes" id="UP001197827">
    <property type="component" value="Unassembled WGS sequence"/>
</dbReference>
<accession>A0AAW4VIM1</accession>
<evidence type="ECO:0000313" key="2">
    <source>
        <dbReference type="Proteomes" id="UP001197827"/>
    </source>
</evidence>
<evidence type="ECO:0008006" key="3">
    <source>
        <dbReference type="Google" id="ProtNLM"/>
    </source>
</evidence>